<evidence type="ECO:0000313" key="3">
    <source>
        <dbReference type="Proteomes" id="UP000256679"/>
    </source>
</evidence>
<dbReference type="Proteomes" id="UP000256679">
    <property type="component" value="Unassembled WGS sequence"/>
</dbReference>
<proteinExistence type="predicted"/>
<evidence type="ECO:0000313" key="2">
    <source>
        <dbReference type="EMBL" id="RDW11670.1"/>
    </source>
</evidence>
<reference evidence="2 3" key="1">
    <citation type="submission" date="2018-05" db="EMBL/GenBank/DDBJ databases">
        <title>Whole genome sequencing of Paracoccus thiocyanatus SST.</title>
        <authorList>
            <person name="Ghosh W."/>
            <person name="Rameez M.J."/>
            <person name="Roy C."/>
        </authorList>
    </citation>
    <scope>NUCLEOTIDE SEQUENCE [LARGE SCALE GENOMIC DNA]</scope>
    <source>
        <strain evidence="2 3">SST</strain>
    </source>
</reference>
<feature type="coiled-coil region" evidence="1">
    <location>
        <begin position="94"/>
        <end position="226"/>
    </location>
</feature>
<sequence>SKLAPLREEEQVASAILSRATVEREALDEAEARAGQAIQTLLARIAQLDRDIERESALNRDAGEVIARLEWERRELDKAGQGHEDRLGAAGSAAEEAAEALRAVEAKLAELTDESARLAARHQSAERLVHDLRQMQDRATRAAAEAEAAAARATDTGVEADAARAAAEEAQEKARDRVEAAEESLAEAEETRAALEAEESAARAARAEAEGEVSALNAEMAALKRLVERGQDGDSILDLVRVARGYETAFGAALGDDLGVGLADDGSGWHLLPGYDAPQMLPEGAEALAPHVDGPAALARR</sequence>
<dbReference type="EMBL" id="QFCQ01000257">
    <property type="protein sequence ID" value="RDW11670.1"/>
    <property type="molecule type" value="Genomic_DNA"/>
</dbReference>
<name>A0A3D8P6H0_9RHOB</name>
<accession>A0A3D8P6H0</accession>
<comment type="caution">
    <text evidence="2">The sequence shown here is derived from an EMBL/GenBank/DDBJ whole genome shotgun (WGS) entry which is preliminary data.</text>
</comment>
<feature type="non-terminal residue" evidence="2">
    <location>
        <position position="301"/>
    </location>
</feature>
<organism evidence="2 3">
    <name type="scientific">Paracoccus thiocyanatus</name>
    <dbReference type="NCBI Taxonomy" id="34006"/>
    <lineage>
        <taxon>Bacteria</taxon>
        <taxon>Pseudomonadati</taxon>
        <taxon>Pseudomonadota</taxon>
        <taxon>Alphaproteobacteria</taxon>
        <taxon>Rhodobacterales</taxon>
        <taxon>Paracoccaceae</taxon>
        <taxon>Paracoccus</taxon>
    </lineage>
</organism>
<dbReference type="AlphaFoldDB" id="A0A3D8P6H0"/>
<gene>
    <name evidence="2" type="ORF">DIE28_18175</name>
</gene>
<protein>
    <submittedName>
        <fullName evidence="2">Chromosome segregation protein SMC</fullName>
    </submittedName>
</protein>
<keyword evidence="3" id="KW-1185">Reference proteome</keyword>
<feature type="non-terminal residue" evidence="2">
    <location>
        <position position="1"/>
    </location>
</feature>
<keyword evidence="1" id="KW-0175">Coiled coil</keyword>
<evidence type="ECO:0000256" key="1">
    <source>
        <dbReference type="SAM" id="Coils"/>
    </source>
</evidence>